<keyword evidence="3 8" id="KW-0694">RNA-binding</keyword>
<dbReference type="InterPro" id="IPR018280">
    <property type="entry name" value="Ribosomal_uS3_CS"/>
</dbReference>
<dbReference type="HAMAP" id="MF_01309_B">
    <property type="entry name" value="Ribosomal_uS3_B"/>
    <property type="match status" value="1"/>
</dbReference>
<dbReference type="InterPro" id="IPR036419">
    <property type="entry name" value="Ribosomal_S3_C_sf"/>
</dbReference>
<dbReference type="FunFam" id="3.30.300.20:FF:000001">
    <property type="entry name" value="30S ribosomal protein S3"/>
    <property type="match status" value="1"/>
</dbReference>
<evidence type="ECO:0000256" key="8">
    <source>
        <dbReference type="HAMAP-Rule" id="MF_01309"/>
    </source>
</evidence>
<sequence length="221" mass="25139">MGQKSSPTGFRVGFQKKWLSRWFNQKNYKEALAEDLKIRIFLEEKLKNMSVDRIEIERSPDVLSIVVKTARPGLVIGRGGTGVEELKKKIGLFVKMTKDVRLDIQEYRNPESSARIMAESIAEQLERRMPFRRAMKQTLAKMMANRDVQGAKIRVSGRLNGAEIARAEHIEGGKLPLQTLRANIDYAQVTAHTAYGTIGVKVWIYKGEMLDIDPEDNFSNN</sequence>
<keyword evidence="4 8" id="KW-0689">Ribosomal protein</keyword>
<protein>
    <recommendedName>
        <fullName evidence="7 8">Small ribosomal subunit protein uS3</fullName>
    </recommendedName>
</protein>
<evidence type="ECO:0000256" key="6">
    <source>
        <dbReference type="ARBA" id="ARBA00024998"/>
    </source>
</evidence>
<evidence type="ECO:0000256" key="7">
    <source>
        <dbReference type="ARBA" id="ARBA00035257"/>
    </source>
</evidence>
<dbReference type="GO" id="GO:0006412">
    <property type="term" value="P:translation"/>
    <property type="evidence" value="ECO:0007669"/>
    <property type="project" value="UniProtKB-UniRule"/>
</dbReference>
<proteinExistence type="inferred from homology"/>
<evidence type="ECO:0000256" key="5">
    <source>
        <dbReference type="ARBA" id="ARBA00023274"/>
    </source>
</evidence>
<dbReference type="InterPro" id="IPR057258">
    <property type="entry name" value="Ribosomal_uS3"/>
</dbReference>
<dbReference type="GO" id="GO:0003735">
    <property type="term" value="F:structural constituent of ribosome"/>
    <property type="evidence" value="ECO:0007669"/>
    <property type="project" value="InterPro"/>
</dbReference>
<dbReference type="SMART" id="SM00322">
    <property type="entry name" value="KH"/>
    <property type="match status" value="1"/>
</dbReference>
<dbReference type="PROSITE" id="PS00548">
    <property type="entry name" value="RIBOSOMAL_S3"/>
    <property type="match status" value="1"/>
</dbReference>
<dbReference type="GO" id="GO:0019843">
    <property type="term" value="F:rRNA binding"/>
    <property type="evidence" value="ECO:0007669"/>
    <property type="project" value="UniProtKB-UniRule"/>
</dbReference>
<dbReference type="Proteomes" id="UP000230232">
    <property type="component" value="Unassembled WGS sequence"/>
</dbReference>
<comment type="subunit">
    <text evidence="8">Part of the 30S ribosomal subunit. Forms a tight complex with proteins S10 and S14.</text>
</comment>
<evidence type="ECO:0000259" key="10">
    <source>
        <dbReference type="PROSITE" id="PS50823"/>
    </source>
</evidence>
<feature type="domain" description="KH type-2" evidence="10">
    <location>
        <begin position="38"/>
        <end position="108"/>
    </location>
</feature>
<dbReference type="Pfam" id="PF00189">
    <property type="entry name" value="Ribosomal_S3_C"/>
    <property type="match status" value="1"/>
</dbReference>
<dbReference type="GO" id="GO:0022627">
    <property type="term" value="C:cytosolic small ribosomal subunit"/>
    <property type="evidence" value="ECO:0007669"/>
    <property type="project" value="TreeGrafter"/>
</dbReference>
<evidence type="ECO:0000256" key="9">
    <source>
        <dbReference type="RuleBase" id="RU003624"/>
    </source>
</evidence>
<keyword evidence="2 8" id="KW-0699">rRNA-binding</keyword>
<dbReference type="InterPro" id="IPR005704">
    <property type="entry name" value="Ribosomal_uS3_bac-typ"/>
</dbReference>
<keyword evidence="5 8" id="KW-0687">Ribonucleoprotein</keyword>
<comment type="caution">
    <text evidence="11">The sequence shown here is derived from an EMBL/GenBank/DDBJ whole genome shotgun (WGS) entry which is preliminary data.</text>
</comment>
<dbReference type="AlphaFoldDB" id="A0A2H0R3W6"/>
<dbReference type="InterPro" id="IPR004044">
    <property type="entry name" value="KH_dom_type_2"/>
</dbReference>
<comment type="similarity">
    <text evidence="1 8 9">Belongs to the universal ribosomal protein uS3 family.</text>
</comment>
<reference evidence="11 12" key="1">
    <citation type="submission" date="2017-09" db="EMBL/GenBank/DDBJ databases">
        <title>Depth-based differentiation of microbial function through sediment-hosted aquifers and enrichment of novel symbionts in the deep terrestrial subsurface.</title>
        <authorList>
            <person name="Probst A.J."/>
            <person name="Ladd B."/>
            <person name="Jarett J.K."/>
            <person name="Geller-Mcgrath D.E."/>
            <person name="Sieber C.M."/>
            <person name="Emerson J.B."/>
            <person name="Anantharaman K."/>
            <person name="Thomas B.C."/>
            <person name="Malmstrom R."/>
            <person name="Stieglmeier M."/>
            <person name="Klingl A."/>
            <person name="Woyke T."/>
            <person name="Ryan C.M."/>
            <person name="Banfield J.F."/>
        </authorList>
    </citation>
    <scope>NUCLEOTIDE SEQUENCE [LARGE SCALE GENOMIC DNA]</scope>
    <source>
        <strain evidence="11">CG10_big_fil_rev_8_21_14_0_10_46_23</strain>
    </source>
</reference>
<gene>
    <name evidence="8" type="primary">rpsC</name>
    <name evidence="11" type="ORF">COV31_02250</name>
</gene>
<dbReference type="Pfam" id="PF07650">
    <property type="entry name" value="KH_2"/>
    <property type="match status" value="1"/>
</dbReference>
<dbReference type="Gene3D" id="3.30.300.20">
    <property type="match status" value="1"/>
</dbReference>
<dbReference type="CDD" id="cd02412">
    <property type="entry name" value="KH-II_30S_S3"/>
    <property type="match status" value="1"/>
</dbReference>
<dbReference type="PANTHER" id="PTHR11760:SF19">
    <property type="entry name" value="SMALL RIBOSOMAL SUBUNIT PROTEIN US3C"/>
    <property type="match status" value="1"/>
</dbReference>
<dbReference type="PANTHER" id="PTHR11760">
    <property type="entry name" value="30S/40S RIBOSOMAL PROTEIN S3"/>
    <property type="match status" value="1"/>
</dbReference>
<dbReference type="NCBIfam" id="TIGR01009">
    <property type="entry name" value="rpsC_bact"/>
    <property type="match status" value="1"/>
</dbReference>
<accession>A0A2H0R3W6</accession>
<evidence type="ECO:0000256" key="4">
    <source>
        <dbReference type="ARBA" id="ARBA00022980"/>
    </source>
</evidence>
<dbReference type="SUPFAM" id="SSF54814">
    <property type="entry name" value="Prokaryotic type KH domain (KH-domain type II)"/>
    <property type="match status" value="1"/>
</dbReference>
<dbReference type="InterPro" id="IPR015946">
    <property type="entry name" value="KH_dom-like_a/b"/>
</dbReference>
<dbReference type="InterPro" id="IPR001351">
    <property type="entry name" value="Ribosomal_uS3_C"/>
</dbReference>
<dbReference type="Gene3D" id="3.30.1140.32">
    <property type="entry name" value="Ribosomal protein S3, C-terminal domain"/>
    <property type="match status" value="1"/>
</dbReference>
<dbReference type="SUPFAM" id="SSF54821">
    <property type="entry name" value="Ribosomal protein S3 C-terminal domain"/>
    <property type="match status" value="1"/>
</dbReference>
<dbReference type="PROSITE" id="PS50084">
    <property type="entry name" value="KH_TYPE_1"/>
    <property type="match status" value="1"/>
</dbReference>
<dbReference type="InterPro" id="IPR004087">
    <property type="entry name" value="KH_dom"/>
</dbReference>
<dbReference type="EMBL" id="PCXO01000010">
    <property type="protein sequence ID" value="PIR41207.1"/>
    <property type="molecule type" value="Genomic_DNA"/>
</dbReference>
<evidence type="ECO:0000256" key="3">
    <source>
        <dbReference type="ARBA" id="ARBA00022884"/>
    </source>
</evidence>
<evidence type="ECO:0000313" key="12">
    <source>
        <dbReference type="Proteomes" id="UP000230232"/>
    </source>
</evidence>
<dbReference type="GO" id="GO:0003729">
    <property type="term" value="F:mRNA binding"/>
    <property type="evidence" value="ECO:0007669"/>
    <property type="project" value="UniProtKB-UniRule"/>
</dbReference>
<organism evidence="11 12">
    <name type="scientific">Candidatus Yanofskybacteria bacterium CG10_big_fil_rev_8_21_14_0_10_46_23</name>
    <dbReference type="NCBI Taxonomy" id="1975098"/>
    <lineage>
        <taxon>Bacteria</taxon>
        <taxon>Candidatus Yanofskyibacteriota</taxon>
    </lineage>
</organism>
<evidence type="ECO:0000256" key="1">
    <source>
        <dbReference type="ARBA" id="ARBA00010761"/>
    </source>
</evidence>
<name>A0A2H0R3W6_9BACT</name>
<dbReference type="PROSITE" id="PS50823">
    <property type="entry name" value="KH_TYPE_2"/>
    <property type="match status" value="1"/>
</dbReference>
<evidence type="ECO:0000256" key="2">
    <source>
        <dbReference type="ARBA" id="ARBA00022730"/>
    </source>
</evidence>
<dbReference type="InterPro" id="IPR009019">
    <property type="entry name" value="KH_sf_prok-type"/>
</dbReference>
<comment type="function">
    <text evidence="6 8">Binds the lower part of the 30S subunit head. Binds mRNA in the 70S ribosome, positioning it for translation.</text>
</comment>
<evidence type="ECO:0000313" key="11">
    <source>
        <dbReference type="EMBL" id="PIR41207.1"/>
    </source>
</evidence>